<dbReference type="InterPro" id="IPR003869">
    <property type="entry name" value="Polysac_CapD-like"/>
</dbReference>
<feature type="transmembrane region" description="Helical" evidence="2">
    <location>
        <begin position="66"/>
        <end position="89"/>
    </location>
</feature>
<evidence type="ECO:0000256" key="2">
    <source>
        <dbReference type="SAM" id="Phobius"/>
    </source>
</evidence>
<keyword evidence="2" id="KW-0472">Membrane</keyword>
<sequence length="747" mass="86467">MEREIIKGKRHNFRWYVWNFYRNLIRSTPLKRFLFFLFFDILIIIFSLYFSIFIHFELTIPFGYRWLFLDALPYFISIKLITLACFRIYEITWSYASLNDLVDIAIAQMASLLGLIIFILTPFPSLFNSYIPDFFSFDIRIEEFPRSIFLIDAILSFLLISGLRFSKRLFLEVFHKKTITHFNKTTLIIGAGNTGDMIIRDMKKLGYVDYYPIGWLDDDKNKVGTYIHGLKVFGTIDGLCDVVSKYKIEAIIVAIPSLNYKTLRGIYDSAKQLRVDTIKIVPRIYDFHRPEINIKDLEDIHIEDLLGRQKIEIDYKGIQNFLEDKVILITGAGGSIGSEVTLQVCSFQPKRIILFDIDETEIHNLKLKLEKLFPGFFTIQLPNSQIPDKVIFITGDIGDDYVVNEVFRKFKPEVVFHAAAYKHVPMMEMNSREAVKVNMFGTYKIAKASAEHSVEKFILISTDKAVCPTSIMGATKRMAEYICTAFNNEYSNTSFISVRFGNVLGSRGSVLPIFLEQLKRGGPLTVTHKDVRRYFMTIPEAVALVLQSSIIGEGGNVLVLDMGKQIKIVTLAEELIKLHGLQPYKDIDIEFVGLRPGEKLFEELLTAEEGTTASKHEKIFIAKNSERYSKIEIEEILKGFEKLLNSLPVKEDYEIIRDTLKNYVKSLERRRQKRPAQEFDTLNGVAALSENDERDSQYYKTQFEELLKTIPTIEDYEIIRNTLKNYINSLKRRQNLYLKQEPKIKIC</sequence>
<dbReference type="Proteomes" id="UP000319783">
    <property type="component" value="Unassembled WGS sequence"/>
</dbReference>
<dbReference type="SUPFAM" id="SSF51735">
    <property type="entry name" value="NAD(P)-binding Rossmann-fold domains"/>
    <property type="match status" value="1"/>
</dbReference>
<dbReference type="Gene3D" id="3.40.50.720">
    <property type="entry name" value="NAD(P)-binding Rossmann-like Domain"/>
    <property type="match status" value="2"/>
</dbReference>
<evidence type="ECO:0000313" key="4">
    <source>
        <dbReference type="EMBL" id="TLD40139.1"/>
    </source>
</evidence>
<dbReference type="AlphaFoldDB" id="A0A533Q7M3"/>
<dbReference type="InterPro" id="IPR029063">
    <property type="entry name" value="SAM-dependent_MTases_sf"/>
</dbReference>
<gene>
    <name evidence="4" type="ORF">JETT_3600</name>
</gene>
<feature type="transmembrane region" description="Helical" evidence="2">
    <location>
        <begin position="101"/>
        <end position="127"/>
    </location>
</feature>
<dbReference type="InterPro" id="IPR051203">
    <property type="entry name" value="Polysaccharide_Synthase-Rel"/>
</dbReference>
<dbReference type="EMBL" id="SULG01000128">
    <property type="protein sequence ID" value="TLD40139.1"/>
    <property type="molecule type" value="Genomic_DNA"/>
</dbReference>
<accession>A0A533Q7M3</accession>
<dbReference type="Pfam" id="PF02719">
    <property type="entry name" value="Polysacc_synt_2"/>
    <property type="match status" value="1"/>
</dbReference>
<comment type="similarity">
    <text evidence="1">Belongs to the polysaccharide synthase family.</text>
</comment>
<evidence type="ECO:0000259" key="3">
    <source>
        <dbReference type="Pfam" id="PF02719"/>
    </source>
</evidence>
<comment type="caution">
    <text evidence="4">The sequence shown here is derived from an EMBL/GenBank/DDBJ whole genome shotgun (WGS) entry which is preliminary data.</text>
</comment>
<protein>
    <submittedName>
        <fullName evidence="4">UDP-N-acetylglucosamine 4,6-dehydratase</fullName>
    </submittedName>
</protein>
<proteinExistence type="inferred from homology"/>
<keyword evidence="2" id="KW-0812">Transmembrane</keyword>
<feature type="transmembrane region" description="Helical" evidence="2">
    <location>
        <begin position="33"/>
        <end position="54"/>
    </location>
</feature>
<dbReference type="PANTHER" id="PTHR43318:SF1">
    <property type="entry name" value="POLYSACCHARIDE BIOSYNTHESIS PROTEIN EPSC-RELATED"/>
    <property type="match status" value="1"/>
</dbReference>
<evidence type="ECO:0000313" key="5">
    <source>
        <dbReference type="Proteomes" id="UP000319783"/>
    </source>
</evidence>
<reference evidence="4 5" key="1">
    <citation type="submission" date="2019-04" db="EMBL/GenBank/DDBJ databases">
        <title>Genome of a novel bacterium Candidatus Jettenia ecosi reconstructed from metagenome of an anammox bioreactor.</title>
        <authorList>
            <person name="Mardanov A.V."/>
            <person name="Beletsky A.V."/>
            <person name="Ravin N.V."/>
            <person name="Botchkova E.A."/>
            <person name="Litti Y.V."/>
            <person name="Nozhevnikova A.N."/>
        </authorList>
    </citation>
    <scope>NUCLEOTIDE SEQUENCE [LARGE SCALE GENOMIC DNA]</scope>
    <source>
        <strain evidence="4">J2</strain>
    </source>
</reference>
<name>A0A533Q7M3_9BACT</name>
<organism evidence="4 5">
    <name type="scientific">Candidatus Jettenia ecosi</name>
    <dbReference type="NCBI Taxonomy" id="2494326"/>
    <lineage>
        <taxon>Bacteria</taxon>
        <taxon>Pseudomonadati</taxon>
        <taxon>Planctomycetota</taxon>
        <taxon>Candidatus Brocadiia</taxon>
        <taxon>Candidatus Brocadiales</taxon>
        <taxon>Candidatus Brocadiaceae</taxon>
        <taxon>Candidatus Jettenia</taxon>
    </lineage>
</organism>
<dbReference type="CDD" id="cd05237">
    <property type="entry name" value="UDP_invert_4-6DH_SDR_e"/>
    <property type="match status" value="1"/>
</dbReference>
<dbReference type="SUPFAM" id="SSF53335">
    <property type="entry name" value="S-adenosyl-L-methionine-dependent methyltransferases"/>
    <property type="match status" value="1"/>
</dbReference>
<dbReference type="PANTHER" id="PTHR43318">
    <property type="entry name" value="UDP-N-ACETYLGLUCOSAMINE 4,6-DEHYDRATASE"/>
    <property type="match status" value="1"/>
</dbReference>
<feature type="domain" description="Polysaccharide biosynthesis protein CapD-like" evidence="3">
    <location>
        <begin position="327"/>
        <end position="623"/>
    </location>
</feature>
<dbReference type="Pfam" id="PF13727">
    <property type="entry name" value="CoA_binding_3"/>
    <property type="match status" value="1"/>
</dbReference>
<keyword evidence="2" id="KW-1133">Transmembrane helix</keyword>
<dbReference type="InterPro" id="IPR036291">
    <property type="entry name" value="NAD(P)-bd_dom_sf"/>
</dbReference>
<evidence type="ECO:0000256" key="1">
    <source>
        <dbReference type="ARBA" id="ARBA00007430"/>
    </source>
</evidence>